<feature type="transmembrane region" description="Helical" evidence="7">
    <location>
        <begin position="217"/>
        <end position="238"/>
    </location>
</feature>
<keyword evidence="6 7" id="KW-0472">Membrane</keyword>
<comment type="caution">
    <text evidence="8">The sequence shown here is derived from an EMBL/GenBank/DDBJ whole genome shotgun (WGS) entry which is preliminary data.</text>
</comment>
<dbReference type="EMBL" id="QLMA01000010">
    <property type="protein sequence ID" value="RAJ75032.1"/>
    <property type="molecule type" value="Genomic_DNA"/>
</dbReference>
<accession>A0A327VKL2</accession>
<evidence type="ECO:0000256" key="4">
    <source>
        <dbReference type="ARBA" id="ARBA00022692"/>
    </source>
</evidence>
<keyword evidence="4 7" id="KW-0812">Transmembrane</keyword>
<keyword evidence="9" id="KW-1185">Reference proteome</keyword>
<keyword evidence="5 7" id="KW-1133">Transmembrane helix</keyword>
<evidence type="ECO:0000256" key="1">
    <source>
        <dbReference type="ARBA" id="ARBA00004651"/>
    </source>
</evidence>
<dbReference type="AlphaFoldDB" id="A0A327VKL2"/>
<evidence type="ECO:0000256" key="5">
    <source>
        <dbReference type="ARBA" id="ARBA00022989"/>
    </source>
</evidence>
<feature type="transmembrane region" description="Helical" evidence="7">
    <location>
        <begin position="42"/>
        <end position="67"/>
    </location>
</feature>
<evidence type="ECO:0000313" key="9">
    <source>
        <dbReference type="Proteomes" id="UP000249819"/>
    </source>
</evidence>
<comment type="subcellular location">
    <subcellularLocation>
        <location evidence="1">Cell membrane</location>
        <topology evidence="1">Multi-pass membrane protein</topology>
    </subcellularLocation>
</comment>
<sequence length="481" mass="51768">MLMAANSTTKITTVSLALMTAAAVISLRGLPMMAKEELTMFFYIGFATFLYLIPASLVAAELGSAFSDKGGGVYTWMKAGFGSRLGFLAIWLQWIQNVVWYPTVLAFAAACIAYTIGKPELANNGTFVGIFSIVIYWLATLLAFKGTDLISKVTSYGFVAGTVVPGVVIIIIAIVYILKGEQIQFLHPTENVASIVKEVNGQLQPRWAPNIQGMGDIAFLAGILLLFAGVEVHAVHAQELKNPQRDFPKAIGLAGIIIFALFTFGSLAVATVLPYEQIDLQAGLMEAFRVIFLKNGVPWVTSIIGILAAFGVLAGVTSWIAGPSRGLLWTAKEGVLPPFWSKTNANGIQINILIVQGCIVSILSSLYFFMDNVSVAFFLLSALTIGLYLIMYLMMYATGIKLRYTMPDLPRSYKVPGGNAGMWLFAGLGFVATLFSFVVAFFPPTQLPVGSPGSYVAMVAGGTIIFVALPLIIAKKPHTHL</sequence>
<dbReference type="Proteomes" id="UP000249819">
    <property type="component" value="Unassembled WGS sequence"/>
</dbReference>
<keyword evidence="3" id="KW-1003">Cell membrane</keyword>
<feature type="transmembrane region" description="Helical" evidence="7">
    <location>
        <begin position="376"/>
        <end position="399"/>
    </location>
</feature>
<feature type="transmembrane region" description="Helical" evidence="7">
    <location>
        <begin position="299"/>
        <end position="322"/>
    </location>
</feature>
<feature type="transmembrane region" description="Helical" evidence="7">
    <location>
        <begin position="99"/>
        <end position="116"/>
    </location>
</feature>
<proteinExistence type="predicted"/>
<dbReference type="GO" id="GO:0022857">
    <property type="term" value="F:transmembrane transporter activity"/>
    <property type="evidence" value="ECO:0007669"/>
    <property type="project" value="InterPro"/>
</dbReference>
<dbReference type="PANTHER" id="PTHR42770">
    <property type="entry name" value="AMINO ACID TRANSPORTER-RELATED"/>
    <property type="match status" value="1"/>
</dbReference>
<feature type="transmembrane region" description="Helical" evidence="7">
    <location>
        <begin position="122"/>
        <end position="144"/>
    </location>
</feature>
<evidence type="ECO:0000256" key="2">
    <source>
        <dbReference type="ARBA" id="ARBA00022448"/>
    </source>
</evidence>
<dbReference type="PANTHER" id="PTHR42770:SF15">
    <property type="entry name" value="GLUTAMATE_GAMMA-AMINOBUTYRATE ANTIPORTER-RELATED"/>
    <property type="match status" value="1"/>
</dbReference>
<gene>
    <name evidence="8" type="ORF">CLV59_11078</name>
</gene>
<evidence type="ECO:0000256" key="6">
    <source>
        <dbReference type="ARBA" id="ARBA00023136"/>
    </source>
</evidence>
<evidence type="ECO:0000256" key="3">
    <source>
        <dbReference type="ARBA" id="ARBA00022475"/>
    </source>
</evidence>
<dbReference type="PIRSF" id="PIRSF006060">
    <property type="entry name" value="AA_transporter"/>
    <property type="match status" value="1"/>
</dbReference>
<feature type="transmembrane region" description="Helical" evidence="7">
    <location>
        <begin position="420"/>
        <end position="442"/>
    </location>
</feature>
<name>A0A327VKL2_9BACT</name>
<protein>
    <submittedName>
        <fullName evidence="8">Putative glutamate/gamma-aminobutyrate antiporter</fullName>
    </submittedName>
</protein>
<dbReference type="Gene3D" id="1.20.1740.10">
    <property type="entry name" value="Amino acid/polyamine transporter I"/>
    <property type="match status" value="1"/>
</dbReference>
<evidence type="ECO:0000256" key="7">
    <source>
        <dbReference type="SAM" id="Phobius"/>
    </source>
</evidence>
<feature type="transmembrane region" description="Helical" evidence="7">
    <location>
        <begin position="454"/>
        <end position="474"/>
    </location>
</feature>
<feature type="transmembrane region" description="Helical" evidence="7">
    <location>
        <begin position="350"/>
        <end position="370"/>
    </location>
</feature>
<dbReference type="Pfam" id="PF13520">
    <property type="entry name" value="AA_permease_2"/>
    <property type="match status" value="1"/>
</dbReference>
<dbReference type="InterPro" id="IPR050367">
    <property type="entry name" value="APC_superfamily"/>
</dbReference>
<dbReference type="GO" id="GO:0005886">
    <property type="term" value="C:plasma membrane"/>
    <property type="evidence" value="ECO:0007669"/>
    <property type="project" value="UniProtKB-SubCell"/>
</dbReference>
<feature type="transmembrane region" description="Helical" evidence="7">
    <location>
        <begin position="156"/>
        <end position="178"/>
    </location>
</feature>
<reference evidence="8 9" key="1">
    <citation type="submission" date="2018-06" db="EMBL/GenBank/DDBJ databases">
        <title>Genomic Encyclopedia of Archaeal and Bacterial Type Strains, Phase II (KMG-II): from individual species to whole genera.</title>
        <authorList>
            <person name="Goeker M."/>
        </authorList>
    </citation>
    <scope>NUCLEOTIDE SEQUENCE [LARGE SCALE GENOMIC DNA]</scope>
    <source>
        <strain evidence="8 9">DSM 29821</strain>
    </source>
</reference>
<organism evidence="8 9">
    <name type="scientific">Chitinophaga dinghuensis</name>
    <dbReference type="NCBI Taxonomy" id="1539050"/>
    <lineage>
        <taxon>Bacteria</taxon>
        <taxon>Pseudomonadati</taxon>
        <taxon>Bacteroidota</taxon>
        <taxon>Chitinophagia</taxon>
        <taxon>Chitinophagales</taxon>
        <taxon>Chitinophagaceae</taxon>
        <taxon>Chitinophaga</taxon>
    </lineage>
</organism>
<feature type="transmembrane region" description="Helical" evidence="7">
    <location>
        <begin position="12"/>
        <end position="30"/>
    </location>
</feature>
<keyword evidence="2" id="KW-0813">Transport</keyword>
<feature type="transmembrane region" description="Helical" evidence="7">
    <location>
        <begin position="250"/>
        <end position="275"/>
    </location>
</feature>
<feature type="transmembrane region" description="Helical" evidence="7">
    <location>
        <begin position="73"/>
        <end position="92"/>
    </location>
</feature>
<dbReference type="InterPro" id="IPR002293">
    <property type="entry name" value="AA/rel_permease1"/>
</dbReference>
<evidence type="ECO:0000313" key="8">
    <source>
        <dbReference type="EMBL" id="RAJ75032.1"/>
    </source>
</evidence>